<dbReference type="Proteomes" id="UP001498398">
    <property type="component" value="Unassembled WGS sequence"/>
</dbReference>
<keyword evidence="1" id="KW-0812">Transmembrane</keyword>
<name>A0ABR1JE23_9AGAR</name>
<gene>
    <name evidence="2" type="ORF">VKT23_009541</name>
</gene>
<evidence type="ECO:0000313" key="3">
    <source>
        <dbReference type="Proteomes" id="UP001498398"/>
    </source>
</evidence>
<sequence>MGSVPGLGIQLGFNPNLVVGPLVLGNTLSSLLFGITTLQTYFYYGKFPNDPKKYKLAVRDSAKPEWSHEHD</sequence>
<dbReference type="EMBL" id="JBANRG010000016">
    <property type="protein sequence ID" value="KAK7459559.1"/>
    <property type="molecule type" value="Genomic_DNA"/>
</dbReference>
<keyword evidence="1" id="KW-1133">Transmembrane helix</keyword>
<keyword evidence="3" id="KW-1185">Reference proteome</keyword>
<organism evidence="2 3">
    <name type="scientific">Marasmiellus scandens</name>
    <dbReference type="NCBI Taxonomy" id="2682957"/>
    <lineage>
        <taxon>Eukaryota</taxon>
        <taxon>Fungi</taxon>
        <taxon>Dikarya</taxon>
        <taxon>Basidiomycota</taxon>
        <taxon>Agaricomycotina</taxon>
        <taxon>Agaricomycetes</taxon>
        <taxon>Agaricomycetidae</taxon>
        <taxon>Agaricales</taxon>
        <taxon>Marasmiineae</taxon>
        <taxon>Omphalotaceae</taxon>
        <taxon>Marasmiellus</taxon>
    </lineage>
</organism>
<evidence type="ECO:0000256" key="1">
    <source>
        <dbReference type="SAM" id="Phobius"/>
    </source>
</evidence>
<evidence type="ECO:0000313" key="2">
    <source>
        <dbReference type="EMBL" id="KAK7459559.1"/>
    </source>
</evidence>
<reference evidence="2 3" key="1">
    <citation type="submission" date="2024-01" db="EMBL/GenBank/DDBJ databases">
        <title>A draft genome for the cacao thread blight pathogen Marasmiellus scandens.</title>
        <authorList>
            <person name="Baruah I.K."/>
            <person name="Leung J."/>
            <person name="Bukari Y."/>
            <person name="Amoako-Attah I."/>
            <person name="Meinhardt L.W."/>
            <person name="Bailey B.A."/>
            <person name="Cohen S.P."/>
        </authorList>
    </citation>
    <scope>NUCLEOTIDE SEQUENCE [LARGE SCALE GENOMIC DNA]</scope>
    <source>
        <strain evidence="2 3">GH-19</strain>
    </source>
</reference>
<keyword evidence="1" id="KW-0472">Membrane</keyword>
<protein>
    <submittedName>
        <fullName evidence="2">Uncharacterized protein</fullName>
    </submittedName>
</protein>
<accession>A0ABR1JE23</accession>
<feature type="transmembrane region" description="Helical" evidence="1">
    <location>
        <begin position="23"/>
        <end position="44"/>
    </location>
</feature>
<proteinExistence type="predicted"/>
<comment type="caution">
    <text evidence="2">The sequence shown here is derived from an EMBL/GenBank/DDBJ whole genome shotgun (WGS) entry which is preliminary data.</text>
</comment>